<dbReference type="eggNOG" id="COG2897">
    <property type="taxonomic scope" value="Bacteria"/>
</dbReference>
<feature type="domain" description="Rhodanese" evidence="3">
    <location>
        <begin position="183"/>
        <end position="297"/>
    </location>
</feature>
<dbReference type="Proteomes" id="UP000184396">
    <property type="component" value="Unassembled WGS sequence"/>
</dbReference>
<protein>
    <recommendedName>
        <fullName evidence="2">Sulfurtransferase</fullName>
    </recommendedName>
</protein>
<name>A0A1M6DEP1_9FLAO</name>
<feature type="domain" description="Rhodanese" evidence="3">
    <location>
        <begin position="44"/>
        <end position="152"/>
    </location>
</feature>
<dbReference type="PROSITE" id="PS50206">
    <property type="entry name" value="RHODANESE_3"/>
    <property type="match status" value="2"/>
</dbReference>
<dbReference type="PROSITE" id="PS51257">
    <property type="entry name" value="PROKAR_LIPOPROTEIN"/>
    <property type="match status" value="1"/>
</dbReference>
<evidence type="ECO:0000313" key="5">
    <source>
        <dbReference type="Proteomes" id="UP000184396"/>
    </source>
</evidence>
<sequence length="305" mass="35219">MNWRINIIIFLFIISACKPEKANEIAVFDSAYLISANELKAINQQPNIKIIDFRKKERYKNEHIEGALNLWRTDIEDTTYPYSGIMAGKKQIEDLFGKLGIQTEDTIVIYDDNGLCEASRLWWILQNYDFENIKLLLGGISVWKSINGQVNSEIPKVETTVFKLKANPKMRYYASKEQVIEALKNNVVILDTRNEDEFSGKQQKKGAYKAGRIPKSIHIDWVEAINYSGNKKFKPIKDLEKIYSKINKNDSIILYCHSGVRSAHTTFVLTQLLGYKNVTNYDGSWTEWSYFDDLPFESDSITLTQ</sequence>
<evidence type="ECO:0000256" key="1">
    <source>
        <dbReference type="ARBA" id="ARBA00022737"/>
    </source>
</evidence>
<evidence type="ECO:0000256" key="2">
    <source>
        <dbReference type="RuleBase" id="RU000507"/>
    </source>
</evidence>
<dbReference type="GO" id="GO:0004792">
    <property type="term" value="F:thiosulfate-cyanide sulfurtransferase activity"/>
    <property type="evidence" value="ECO:0007669"/>
    <property type="project" value="InterPro"/>
</dbReference>
<dbReference type="InterPro" id="IPR051126">
    <property type="entry name" value="Thiosulfate_sulfurtransferase"/>
</dbReference>
<dbReference type="CDD" id="cd01448">
    <property type="entry name" value="TST_Repeat_1"/>
    <property type="match status" value="1"/>
</dbReference>
<organism evidence="4 5">
    <name type="scientific">Algibacter luteus</name>
    <dbReference type="NCBI Taxonomy" id="1178825"/>
    <lineage>
        <taxon>Bacteria</taxon>
        <taxon>Pseudomonadati</taxon>
        <taxon>Bacteroidota</taxon>
        <taxon>Flavobacteriia</taxon>
        <taxon>Flavobacteriales</taxon>
        <taxon>Flavobacteriaceae</taxon>
        <taxon>Algibacter</taxon>
    </lineage>
</organism>
<dbReference type="Pfam" id="PF00581">
    <property type="entry name" value="Rhodanese"/>
    <property type="match status" value="2"/>
</dbReference>
<keyword evidence="4" id="KW-0670">Pyruvate</keyword>
<dbReference type="PANTHER" id="PTHR43855">
    <property type="entry name" value="THIOSULFATE SULFURTRANSFERASE"/>
    <property type="match status" value="1"/>
</dbReference>
<reference evidence="4 5" key="1">
    <citation type="submission" date="2016-11" db="EMBL/GenBank/DDBJ databases">
        <authorList>
            <person name="Jaros S."/>
            <person name="Januszkiewicz K."/>
            <person name="Wedrychowicz H."/>
        </authorList>
    </citation>
    <scope>NUCLEOTIDE SEQUENCE [LARGE SCALE GENOMIC DNA]</scope>
    <source>
        <strain evidence="4 5">CGMCC 1.12213</strain>
    </source>
</reference>
<evidence type="ECO:0000313" key="4">
    <source>
        <dbReference type="EMBL" id="SHI71673.1"/>
    </source>
</evidence>
<gene>
    <name evidence="4" type="ORF">SAMN05216261_1513</name>
</gene>
<dbReference type="AlphaFoldDB" id="A0A1M6DEP1"/>
<dbReference type="Gene3D" id="3.40.250.10">
    <property type="entry name" value="Rhodanese-like domain"/>
    <property type="match status" value="2"/>
</dbReference>
<keyword evidence="5" id="KW-1185">Reference proteome</keyword>
<keyword evidence="1" id="KW-0677">Repeat</keyword>
<dbReference type="SUPFAM" id="SSF52821">
    <property type="entry name" value="Rhodanese/Cell cycle control phosphatase"/>
    <property type="match status" value="2"/>
</dbReference>
<proteinExistence type="predicted"/>
<dbReference type="InterPro" id="IPR001307">
    <property type="entry name" value="Thiosulphate_STrfase_CS"/>
</dbReference>
<dbReference type="InterPro" id="IPR001763">
    <property type="entry name" value="Rhodanese-like_dom"/>
</dbReference>
<dbReference type="InterPro" id="IPR036873">
    <property type="entry name" value="Rhodanese-like_dom_sf"/>
</dbReference>
<dbReference type="OrthoDB" id="9770030at2"/>
<evidence type="ECO:0000259" key="3">
    <source>
        <dbReference type="PROSITE" id="PS50206"/>
    </source>
</evidence>
<keyword evidence="2 4" id="KW-0808">Transferase</keyword>
<dbReference type="RefSeq" id="WP_019386935.1">
    <property type="nucleotide sequence ID" value="NZ_ALIH01000003.1"/>
</dbReference>
<dbReference type="PROSITE" id="PS00683">
    <property type="entry name" value="RHODANESE_2"/>
    <property type="match status" value="1"/>
</dbReference>
<accession>A0A1M6DEP1</accession>
<dbReference type="EMBL" id="FQYK01000003">
    <property type="protein sequence ID" value="SHI71673.1"/>
    <property type="molecule type" value="Genomic_DNA"/>
</dbReference>
<dbReference type="SMART" id="SM00450">
    <property type="entry name" value="RHOD"/>
    <property type="match status" value="2"/>
</dbReference>
<dbReference type="PANTHER" id="PTHR43855:SF1">
    <property type="entry name" value="THIOSULFATE SULFURTRANSFERASE"/>
    <property type="match status" value="1"/>
</dbReference>
<dbReference type="CDD" id="cd01449">
    <property type="entry name" value="TST_Repeat_2"/>
    <property type="match status" value="1"/>
</dbReference>
<dbReference type="STRING" id="1178825.SAMN05216261_1513"/>